<feature type="compositionally biased region" description="Basic residues" evidence="11">
    <location>
        <begin position="352"/>
        <end position="363"/>
    </location>
</feature>
<keyword evidence="14" id="KW-1185">Reference proteome</keyword>
<dbReference type="EC" id="2.7.11.23" evidence="2"/>
<feature type="region of interest" description="Disordered" evidence="11">
    <location>
        <begin position="338"/>
        <end position="370"/>
    </location>
</feature>
<dbReference type="GO" id="GO:0007346">
    <property type="term" value="P:regulation of mitotic cell cycle"/>
    <property type="evidence" value="ECO:0007669"/>
    <property type="project" value="TreeGrafter"/>
</dbReference>
<dbReference type="PROSITE" id="PS50011">
    <property type="entry name" value="PROTEIN_KINASE_DOM"/>
    <property type="match status" value="1"/>
</dbReference>
<keyword evidence="5 9" id="KW-0547">Nucleotide-binding</keyword>
<dbReference type="SUPFAM" id="SSF56112">
    <property type="entry name" value="Protein kinase-like (PK-like)"/>
    <property type="match status" value="1"/>
</dbReference>
<dbReference type="InterPro" id="IPR000719">
    <property type="entry name" value="Prot_kinase_dom"/>
</dbReference>
<accession>A0A3L6TP36</accession>
<dbReference type="GO" id="GO:0005524">
    <property type="term" value="F:ATP binding"/>
    <property type="evidence" value="ECO:0007669"/>
    <property type="project" value="UniProtKB-UniRule"/>
</dbReference>
<keyword evidence="6 13" id="KW-0418">Kinase</keyword>
<feature type="binding site" evidence="9">
    <location>
        <position position="56"/>
    </location>
    <ligand>
        <name>ATP</name>
        <dbReference type="ChEBI" id="CHEBI:30616"/>
    </ligand>
</feature>
<evidence type="ECO:0000256" key="8">
    <source>
        <dbReference type="ARBA" id="ARBA00049280"/>
    </source>
</evidence>
<keyword evidence="3" id="KW-0597">Phosphoprotein</keyword>
<organism evidence="13 14">
    <name type="scientific">Panicum miliaceum</name>
    <name type="common">Proso millet</name>
    <name type="synonym">Broomcorn millet</name>
    <dbReference type="NCBI Taxonomy" id="4540"/>
    <lineage>
        <taxon>Eukaryota</taxon>
        <taxon>Viridiplantae</taxon>
        <taxon>Streptophyta</taxon>
        <taxon>Embryophyta</taxon>
        <taxon>Tracheophyta</taxon>
        <taxon>Spermatophyta</taxon>
        <taxon>Magnoliopsida</taxon>
        <taxon>Liliopsida</taxon>
        <taxon>Poales</taxon>
        <taxon>Poaceae</taxon>
        <taxon>PACMAD clade</taxon>
        <taxon>Panicoideae</taxon>
        <taxon>Panicodae</taxon>
        <taxon>Paniceae</taxon>
        <taxon>Panicinae</taxon>
        <taxon>Panicum</taxon>
        <taxon>Panicum sect. Panicum</taxon>
    </lineage>
</organism>
<evidence type="ECO:0000256" key="6">
    <source>
        <dbReference type="ARBA" id="ARBA00022777"/>
    </source>
</evidence>
<dbReference type="PROSITE" id="PS00107">
    <property type="entry name" value="PROTEIN_KINASE_ATP"/>
    <property type="match status" value="1"/>
</dbReference>
<proteinExistence type="inferred from homology"/>
<evidence type="ECO:0000256" key="1">
    <source>
        <dbReference type="ARBA" id="ARBA00006485"/>
    </source>
</evidence>
<comment type="catalytic activity">
    <reaction evidence="8">
        <text>[DNA-directed RNA polymerase] + ATP = phospho-[DNA-directed RNA polymerase] + ADP + H(+)</text>
        <dbReference type="Rhea" id="RHEA:10216"/>
        <dbReference type="Rhea" id="RHEA-COMP:11321"/>
        <dbReference type="Rhea" id="RHEA-COMP:11322"/>
        <dbReference type="ChEBI" id="CHEBI:15378"/>
        <dbReference type="ChEBI" id="CHEBI:30616"/>
        <dbReference type="ChEBI" id="CHEBI:43176"/>
        <dbReference type="ChEBI" id="CHEBI:68546"/>
        <dbReference type="ChEBI" id="CHEBI:456216"/>
        <dbReference type="EC" id="2.7.11.23"/>
    </reaction>
</comment>
<evidence type="ECO:0000256" key="4">
    <source>
        <dbReference type="ARBA" id="ARBA00022679"/>
    </source>
</evidence>
<dbReference type="InterPro" id="IPR017441">
    <property type="entry name" value="Protein_kinase_ATP_BS"/>
</dbReference>
<comment type="caution">
    <text evidence="13">The sequence shown here is derived from an EMBL/GenBank/DDBJ whole genome shotgun (WGS) entry which is preliminary data.</text>
</comment>
<evidence type="ECO:0000313" key="14">
    <source>
        <dbReference type="Proteomes" id="UP000275267"/>
    </source>
</evidence>
<dbReference type="Pfam" id="PF00069">
    <property type="entry name" value="Pkinase"/>
    <property type="match status" value="1"/>
</dbReference>
<dbReference type="SMART" id="SM00220">
    <property type="entry name" value="S_TKc"/>
    <property type="match status" value="1"/>
</dbReference>
<reference evidence="14" key="1">
    <citation type="journal article" date="2019" name="Nat. Commun.">
        <title>The genome of broomcorn millet.</title>
        <authorList>
            <person name="Zou C."/>
            <person name="Miki D."/>
            <person name="Li D."/>
            <person name="Tang Q."/>
            <person name="Xiao L."/>
            <person name="Rajput S."/>
            <person name="Deng P."/>
            <person name="Jia W."/>
            <person name="Huang R."/>
            <person name="Zhang M."/>
            <person name="Sun Y."/>
            <person name="Hu J."/>
            <person name="Fu X."/>
            <person name="Schnable P.S."/>
            <person name="Li F."/>
            <person name="Zhang H."/>
            <person name="Feng B."/>
            <person name="Zhu X."/>
            <person name="Liu R."/>
            <person name="Schnable J.C."/>
            <person name="Zhu J.-K."/>
            <person name="Zhang H."/>
        </authorList>
    </citation>
    <scope>NUCLEOTIDE SEQUENCE [LARGE SCALE GENOMIC DNA]</scope>
</reference>
<evidence type="ECO:0000313" key="13">
    <source>
        <dbReference type="EMBL" id="RLN42009.1"/>
    </source>
</evidence>
<keyword evidence="10" id="KW-0723">Serine/threonine-protein kinase</keyword>
<dbReference type="Gene3D" id="3.30.200.20">
    <property type="entry name" value="Phosphorylase Kinase, domain 1"/>
    <property type="match status" value="1"/>
</dbReference>
<feature type="region of interest" description="Disordered" evidence="11">
    <location>
        <begin position="1"/>
        <end position="25"/>
    </location>
</feature>
<dbReference type="GO" id="GO:0008353">
    <property type="term" value="F:RNA polymerase II CTD heptapeptide repeat kinase activity"/>
    <property type="evidence" value="ECO:0007669"/>
    <property type="project" value="UniProtKB-EC"/>
</dbReference>
<evidence type="ECO:0000259" key="12">
    <source>
        <dbReference type="PROSITE" id="PS50011"/>
    </source>
</evidence>
<evidence type="ECO:0000256" key="9">
    <source>
        <dbReference type="PROSITE-ProRule" id="PRU10141"/>
    </source>
</evidence>
<dbReference type="Proteomes" id="UP000275267">
    <property type="component" value="Unassembled WGS sequence"/>
</dbReference>
<dbReference type="OrthoDB" id="667113at2759"/>
<name>A0A3L6TP36_PANMI</name>
<evidence type="ECO:0000256" key="7">
    <source>
        <dbReference type="ARBA" id="ARBA00022840"/>
    </source>
</evidence>
<evidence type="ECO:0000256" key="2">
    <source>
        <dbReference type="ARBA" id="ARBA00012409"/>
    </source>
</evidence>
<dbReference type="PANTHER" id="PTHR24056:SF395">
    <property type="entry name" value="PROTEIN KINASE DOMAIN-CONTAINING PROTEIN"/>
    <property type="match status" value="1"/>
</dbReference>
<dbReference type="InterPro" id="IPR050108">
    <property type="entry name" value="CDK"/>
</dbReference>
<dbReference type="GO" id="GO:0005634">
    <property type="term" value="C:nucleus"/>
    <property type="evidence" value="ECO:0007669"/>
    <property type="project" value="TreeGrafter"/>
</dbReference>
<evidence type="ECO:0000256" key="5">
    <source>
        <dbReference type="ARBA" id="ARBA00022741"/>
    </source>
</evidence>
<evidence type="ECO:0000256" key="10">
    <source>
        <dbReference type="RuleBase" id="RU000304"/>
    </source>
</evidence>
<feature type="domain" description="Protein kinase" evidence="12">
    <location>
        <begin position="27"/>
        <end position="323"/>
    </location>
</feature>
<evidence type="ECO:0000256" key="11">
    <source>
        <dbReference type="SAM" id="MobiDB-lite"/>
    </source>
</evidence>
<comment type="similarity">
    <text evidence="1">Belongs to the protein kinase superfamily. CMGC Ser/Thr protein kinase family. CDC2/CDKX subfamily.</text>
</comment>
<evidence type="ECO:0000256" key="3">
    <source>
        <dbReference type="ARBA" id="ARBA00022553"/>
    </source>
</evidence>
<feature type="compositionally biased region" description="Low complexity" evidence="11">
    <location>
        <begin position="1"/>
        <end position="12"/>
    </location>
</feature>
<dbReference type="PANTHER" id="PTHR24056">
    <property type="entry name" value="CELL DIVISION PROTEIN KINASE"/>
    <property type="match status" value="1"/>
</dbReference>
<keyword evidence="4" id="KW-0808">Transferase</keyword>
<sequence>MERPSRAAAAGASRKRRRVSVGSTEHYEELSRLGEGSFGAVVKARHRVTGQAVAIKRLTLADADGGLAEDPMREAGFHEACGDSPFVVGFDGVVRDPATSRLCLVMECVGGPSLHDYLHQRRRDPILPEGAVRTVMWQLLTAAKKMHGSRIIHRDIKPQNILVAGDHSAVKICDFGLAMSMSDAPPYEQAGTLFYKAPEMLLDIPVYGAAVDAWSLGCVMAEIISGRPLFQGCYEDGQLCAIFDVLGVPDGKTWPGFSATPFATNLLPELDMHQNNYLRELFPEATLSKEGFEVLNGLLTCNPDKRLTAARRSSTCGGAHEAKYGTLAGGAVDTWAPSKRDPRISQGGSSGLRRRSMRVRGQAHQRQERGEFRVTGARRVHAEVGAILSSAGHVLGGRVTWDLGGTRGSGHVLHANGKVSRPRCPMVSGYWMIAL</sequence>
<keyword evidence="7 9" id="KW-0067">ATP-binding</keyword>
<dbReference type="STRING" id="4540.A0A3L6TP36"/>
<dbReference type="Gene3D" id="1.10.510.10">
    <property type="entry name" value="Transferase(Phosphotransferase) domain 1"/>
    <property type="match status" value="1"/>
</dbReference>
<dbReference type="EMBL" id="PQIB02000001">
    <property type="protein sequence ID" value="RLN42009.1"/>
    <property type="molecule type" value="Genomic_DNA"/>
</dbReference>
<protein>
    <recommendedName>
        <fullName evidence="2">[RNA-polymerase]-subunit kinase</fullName>
        <ecNumber evidence="2">2.7.11.23</ecNumber>
    </recommendedName>
</protein>
<dbReference type="AlphaFoldDB" id="A0A3L6TP36"/>
<gene>
    <name evidence="13" type="ORF">C2845_PM01G33840</name>
</gene>
<dbReference type="InterPro" id="IPR011009">
    <property type="entry name" value="Kinase-like_dom_sf"/>
</dbReference>
<dbReference type="FunFam" id="1.10.510.10:FF:000790">
    <property type="entry name" value="Cyclin-dependent kinase G-1"/>
    <property type="match status" value="1"/>
</dbReference>
<dbReference type="InterPro" id="IPR008271">
    <property type="entry name" value="Ser/Thr_kinase_AS"/>
</dbReference>
<dbReference type="PROSITE" id="PS00108">
    <property type="entry name" value="PROTEIN_KINASE_ST"/>
    <property type="match status" value="1"/>
</dbReference>